<sequence length="289" mass="32279">DYREKLNARLSSSINEQNENQTNSTFRPRILSTEYSQITIDSGVDIASEQKPCQPNTTLTIDEQLSEPITDQNDPFNLSDDSLIERNQLKLASSLNQSLVEPSECSISMNKTEQETYFSAKSDLNNQNSSYCGYELEIVTDEEDDDNHHHDEKDDSNGLMMTSKDHPTIPTSSSPNPQYLIPPVFEFKLPSFGEWIDRAFTSFLSDTSANLLPSISSSRSSSVGSIHVSLGTANTSSSSHIVTVLDTHNLQIMLTDANANSQQIEIQSRDEEQDDEHSLNGKYVLFLIN</sequence>
<dbReference type="AlphaFoldDB" id="A0A8S3IDE7"/>
<feature type="compositionally biased region" description="Basic and acidic residues" evidence="1">
    <location>
        <begin position="146"/>
        <end position="156"/>
    </location>
</feature>
<feature type="non-terminal residue" evidence="2">
    <location>
        <position position="1"/>
    </location>
</feature>
<proteinExistence type="predicted"/>
<evidence type="ECO:0000313" key="2">
    <source>
        <dbReference type="EMBL" id="CAF5196187.1"/>
    </source>
</evidence>
<accession>A0A8S3IDE7</accession>
<protein>
    <submittedName>
        <fullName evidence="2">Uncharacterized protein</fullName>
    </submittedName>
</protein>
<reference evidence="2" key="1">
    <citation type="submission" date="2021-02" db="EMBL/GenBank/DDBJ databases">
        <authorList>
            <person name="Nowell W R."/>
        </authorList>
    </citation>
    <scope>NUCLEOTIDE SEQUENCE</scope>
</reference>
<evidence type="ECO:0000256" key="1">
    <source>
        <dbReference type="SAM" id="MobiDB-lite"/>
    </source>
</evidence>
<dbReference type="Proteomes" id="UP000676336">
    <property type="component" value="Unassembled WGS sequence"/>
</dbReference>
<feature type="region of interest" description="Disordered" evidence="1">
    <location>
        <begin position="141"/>
        <end position="177"/>
    </location>
</feature>
<organism evidence="2 3">
    <name type="scientific">Rotaria magnacalcarata</name>
    <dbReference type="NCBI Taxonomy" id="392030"/>
    <lineage>
        <taxon>Eukaryota</taxon>
        <taxon>Metazoa</taxon>
        <taxon>Spiralia</taxon>
        <taxon>Gnathifera</taxon>
        <taxon>Rotifera</taxon>
        <taxon>Eurotatoria</taxon>
        <taxon>Bdelloidea</taxon>
        <taxon>Philodinida</taxon>
        <taxon>Philodinidae</taxon>
        <taxon>Rotaria</taxon>
    </lineage>
</organism>
<evidence type="ECO:0000313" key="3">
    <source>
        <dbReference type="Proteomes" id="UP000676336"/>
    </source>
</evidence>
<name>A0A8S3IDE7_9BILA</name>
<comment type="caution">
    <text evidence="2">The sequence shown here is derived from an EMBL/GenBank/DDBJ whole genome shotgun (WGS) entry which is preliminary data.</text>
</comment>
<gene>
    <name evidence="2" type="ORF">SMN809_LOCUS74067</name>
</gene>
<dbReference type="EMBL" id="CAJOBI010329343">
    <property type="protein sequence ID" value="CAF5196187.1"/>
    <property type="molecule type" value="Genomic_DNA"/>
</dbReference>
<feature type="region of interest" description="Disordered" evidence="1">
    <location>
        <begin position="1"/>
        <end position="24"/>
    </location>
</feature>
<feature type="compositionally biased region" description="Polar residues" evidence="1">
    <location>
        <begin position="9"/>
        <end position="24"/>
    </location>
</feature>